<dbReference type="Pfam" id="PF01796">
    <property type="entry name" value="OB_ChsH2_C"/>
    <property type="match status" value="1"/>
</dbReference>
<sequence>MPEAVSGKATLETWTINRQKWFRGLDEPFVVGLVTLVEQDGLNLTTNIVNCPFDQLEFGMPVRLIFQNIEDVWLPLFEPDRMSPE</sequence>
<organism evidence="2 3">
    <name type="scientific">Hyphomonas johnsonii MHS-2</name>
    <dbReference type="NCBI Taxonomy" id="1280950"/>
    <lineage>
        <taxon>Bacteria</taxon>
        <taxon>Pseudomonadati</taxon>
        <taxon>Pseudomonadota</taxon>
        <taxon>Alphaproteobacteria</taxon>
        <taxon>Hyphomonadales</taxon>
        <taxon>Hyphomonadaceae</taxon>
        <taxon>Hyphomonas</taxon>
    </lineage>
</organism>
<feature type="domain" description="ChsH2 C-terminal OB-fold" evidence="1">
    <location>
        <begin position="4"/>
        <end position="66"/>
    </location>
</feature>
<dbReference type="STRING" id="1280950.HJO_02625"/>
<dbReference type="AlphaFoldDB" id="A0A059FUV8"/>
<dbReference type="Proteomes" id="UP000025171">
    <property type="component" value="Unassembled WGS sequence"/>
</dbReference>
<dbReference type="InterPro" id="IPR012340">
    <property type="entry name" value="NA-bd_OB-fold"/>
</dbReference>
<dbReference type="PATRIC" id="fig|1280950.3.peg.536"/>
<dbReference type="EMBL" id="ARYK01000001">
    <property type="protein sequence ID" value="KCZ94233.1"/>
    <property type="molecule type" value="Genomic_DNA"/>
</dbReference>
<protein>
    <recommendedName>
        <fullName evidence="1">ChsH2 C-terminal OB-fold domain-containing protein</fullName>
    </recommendedName>
</protein>
<keyword evidence="3" id="KW-1185">Reference proteome</keyword>
<dbReference type="InterPro" id="IPR002878">
    <property type="entry name" value="ChsH2_C"/>
</dbReference>
<dbReference type="SUPFAM" id="SSF50249">
    <property type="entry name" value="Nucleic acid-binding proteins"/>
    <property type="match status" value="1"/>
</dbReference>
<accession>A0A059FUV8</accession>
<evidence type="ECO:0000259" key="1">
    <source>
        <dbReference type="Pfam" id="PF01796"/>
    </source>
</evidence>
<reference evidence="2 3" key="1">
    <citation type="journal article" date="2014" name="Antonie Van Leeuwenhoek">
        <title>Hyphomonas beringensis sp. nov. and Hyphomonas chukchiensis sp. nov., isolated from surface seawater of the Bering Sea and Chukchi Sea.</title>
        <authorList>
            <person name="Li C."/>
            <person name="Lai Q."/>
            <person name="Li G."/>
            <person name="Dong C."/>
            <person name="Wang J."/>
            <person name="Liao Y."/>
            <person name="Shao Z."/>
        </authorList>
    </citation>
    <scope>NUCLEOTIDE SEQUENCE [LARGE SCALE GENOMIC DNA]</scope>
    <source>
        <strain evidence="2 3">MHS-2</strain>
    </source>
</reference>
<evidence type="ECO:0000313" key="2">
    <source>
        <dbReference type="EMBL" id="KCZ94233.1"/>
    </source>
</evidence>
<name>A0A059FUV8_9PROT</name>
<gene>
    <name evidence="2" type="ORF">HJO_02625</name>
</gene>
<proteinExistence type="predicted"/>
<dbReference type="eggNOG" id="COG1545">
    <property type="taxonomic scope" value="Bacteria"/>
</dbReference>
<comment type="caution">
    <text evidence="2">The sequence shown here is derived from an EMBL/GenBank/DDBJ whole genome shotgun (WGS) entry which is preliminary data.</text>
</comment>
<evidence type="ECO:0000313" key="3">
    <source>
        <dbReference type="Proteomes" id="UP000025171"/>
    </source>
</evidence>